<dbReference type="GO" id="GO:0016740">
    <property type="term" value="F:transferase activity"/>
    <property type="evidence" value="ECO:0007669"/>
    <property type="project" value="UniProtKB-KW"/>
</dbReference>
<evidence type="ECO:0000313" key="2">
    <source>
        <dbReference type="EMBL" id="KAB4449210.1"/>
    </source>
</evidence>
<dbReference type="InterPro" id="IPR007345">
    <property type="entry name" value="Polysacch_pyruvyl_Trfase"/>
</dbReference>
<evidence type="ECO:0000313" key="5">
    <source>
        <dbReference type="Proteomes" id="UP000460317"/>
    </source>
</evidence>
<dbReference type="Pfam" id="PF04230">
    <property type="entry name" value="PS_pyruv_trans"/>
    <property type="match status" value="1"/>
</dbReference>
<dbReference type="EMBL" id="WCSB01000022">
    <property type="protein sequence ID" value="KAB4449210.1"/>
    <property type="molecule type" value="Genomic_DNA"/>
</dbReference>
<evidence type="ECO:0000313" key="3">
    <source>
        <dbReference type="EMBL" id="KAB4478083.1"/>
    </source>
</evidence>
<evidence type="ECO:0000259" key="1">
    <source>
        <dbReference type="Pfam" id="PF04230"/>
    </source>
</evidence>
<dbReference type="EMBL" id="CP083685">
    <property type="protein sequence ID" value="UYU90592.1"/>
    <property type="molecule type" value="Genomic_DNA"/>
</dbReference>
<dbReference type="Proteomes" id="UP000488521">
    <property type="component" value="Unassembled WGS sequence"/>
</dbReference>
<protein>
    <submittedName>
        <fullName evidence="2">Polysaccharide pyruvyl transferase family protein</fullName>
    </submittedName>
</protein>
<evidence type="ECO:0000313" key="6">
    <source>
        <dbReference type="Proteomes" id="UP000488521"/>
    </source>
</evidence>
<reference evidence="5 6" key="1">
    <citation type="journal article" date="2019" name="Nat. Med.">
        <title>A library of human gut bacterial isolates paired with longitudinal multiomics data enables mechanistic microbiome research.</title>
        <authorList>
            <person name="Poyet M."/>
            <person name="Groussin M."/>
            <person name="Gibbons S.M."/>
            <person name="Avila-Pacheco J."/>
            <person name="Jiang X."/>
            <person name="Kearney S.M."/>
            <person name="Perrotta A.R."/>
            <person name="Berdy B."/>
            <person name="Zhao S."/>
            <person name="Lieberman T.D."/>
            <person name="Swanson P.K."/>
            <person name="Smith M."/>
            <person name="Roesemann S."/>
            <person name="Alexander J.E."/>
            <person name="Rich S.A."/>
            <person name="Livny J."/>
            <person name="Vlamakis H."/>
            <person name="Clish C."/>
            <person name="Bullock K."/>
            <person name="Deik A."/>
            <person name="Scott J."/>
            <person name="Pierce K.A."/>
            <person name="Xavier R.J."/>
            <person name="Alm E.J."/>
        </authorList>
    </citation>
    <scope>NUCLEOTIDE SEQUENCE [LARGE SCALE GENOMIC DNA]</scope>
    <source>
        <strain evidence="3 6">BIOML-A156</strain>
        <strain evidence="2 5">BIOML-A165</strain>
    </source>
</reference>
<feature type="domain" description="Polysaccharide pyruvyl transferase" evidence="1">
    <location>
        <begin position="17"/>
        <end position="321"/>
    </location>
</feature>
<accession>A0A3E5HEJ6</accession>
<dbReference type="EMBL" id="WCRS01000002">
    <property type="protein sequence ID" value="KAB4478083.1"/>
    <property type="molecule type" value="Genomic_DNA"/>
</dbReference>
<dbReference type="Proteomes" id="UP000460317">
    <property type="component" value="Unassembled WGS sequence"/>
</dbReference>
<name>A0A3E5HEJ6_BACT4</name>
<organism evidence="2 5">
    <name type="scientific">Bacteroides thetaiotaomicron</name>
    <dbReference type="NCBI Taxonomy" id="818"/>
    <lineage>
        <taxon>Bacteria</taxon>
        <taxon>Pseudomonadati</taxon>
        <taxon>Bacteroidota</taxon>
        <taxon>Bacteroidia</taxon>
        <taxon>Bacteroidales</taxon>
        <taxon>Bacteroidaceae</taxon>
        <taxon>Bacteroides</taxon>
    </lineage>
</organism>
<keyword evidence="2" id="KW-0808">Transferase</keyword>
<dbReference type="RefSeq" id="WP_130041879.1">
    <property type="nucleotide sequence ID" value="NZ_CAXTFL010000010.1"/>
</dbReference>
<proteinExistence type="predicted"/>
<evidence type="ECO:0000313" key="4">
    <source>
        <dbReference type="EMBL" id="UYU90592.1"/>
    </source>
</evidence>
<reference evidence="4" key="2">
    <citation type="submission" date="2021-06" db="EMBL/GenBank/DDBJ databases">
        <title>Interrogation of the integrated mobile genetic elements in gut-associated Bacteroides with a consensus prediction approach.</title>
        <authorList>
            <person name="Campbell D.E."/>
            <person name="Leigh J.R."/>
            <person name="Kim T."/>
            <person name="England W."/>
            <person name="Whitaker R.J."/>
            <person name="Degnan P.H."/>
        </authorList>
    </citation>
    <scope>NUCLEOTIDE SEQUENCE</scope>
    <source>
        <strain evidence="4">VPI-3443</strain>
    </source>
</reference>
<sequence>MANKPRIGLILVPEHTNYGAQLQSFATQKAVESFGCDTEIIIYKANKSNRNVKFYWGLIPWFIKRLLASKVQDRYKGLDEVHEKNHQMRKAASKVFKEKYLKNIRICNGYNELVQAGQSYNAVLIGSDQMWQPGVAFGNFISMRFVPDGVRRISYATSCGVSKYPKYCYKSSKDMWMRFDFLSTREEQGKALIKDVCGKNIKVEVLADPTYLLSKQEWEDCIPTQKMLKEPYVVCYLIGNDVEQKLCAKRYAQHKGLKIVSLMSNESVSPVDMNFADINIMGAGPEDFINWIRGADCLFTDSFHGLAFSVINEKQLYVFYRHKSGVSVTKNSRIDNIIQMWGIQNRLIVDENFDWVNYIETPIDFDIVSQKVAEKRTEGLFYLKKALNFEK</sequence>
<gene>
    <name evidence="3" type="ORF">GAN59_04020</name>
    <name evidence="2" type="ORF">GAN93_19365</name>
    <name evidence="4" type="ORF">KQP74_22160</name>
</gene>
<dbReference type="AlphaFoldDB" id="A0A3E5HEJ6"/>
<dbReference type="Proteomes" id="UP001162960">
    <property type="component" value="Chromosome"/>
</dbReference>